<proteinExistence type="predicted"/>
<feature type="coiled-coil region" evidence="1">
    <location>
        <begin position="122"/>
        <end position="152"/>
    </location>
</feature>
<sequence>MENFVLNDKIVFTVREYNNERVLPFFAVDILHGKESGTTYRNFQRNKKHFLEGIDYYYFSGNKGKKLLEERYNTLKDLPKSNNFKFHLLTFKGYLNICKCFYDDLSWDIQKRLVDYFYYSVKNNFNTLYDGLRALIDKLEQQDNKMSILEIKQEENNRLIEDITCKMITPIAEGAITPMELAQQLEIYSKTGNPHTALICDICNFLNIKVKYKVIIPQETEYTQFRLETQGNVQVVQCYLKLPAQDLIKKWWYEHKEDYKTIEYYKVNTKTHMKGDIKDIYYLIGKSKRYILLSQTA</sequence>
<protein>
    <submittedName>
        <fullName evidence="3">ORF6N domain</fullName>
    </submittedName>
</protein>
<feature type="domain" description="KilA-N DNA-binding" evidence="2">
    <location>
        <begin position="14"/>
        <end position="99"/>
    </location>
</feature>
<dbReference type="Proteomes" id="UP000255234">
    <property type="component" value="Unassembled WGS sequence"/>
</dbReference>
<evidence type="ECO:0000256" key="1">
    <source>
        <dbReference type="SAM" id="Coils"/>
    </source>
</evidence>
<accession>A0A378NS11</accession>
<keyword evidence="1" id="KW-0175">Coiled coil</keyword>
<evidence type="ECO:0000313" key="4">
    <source>
        <dbReference type="Proteomes" id="UP000255234"/>
    </source>
</evidence>
<dbReference type="RefSeq" id="WP_115151534.1">
    <property type="nucleotide sequence ID" value="NZ_UGPP01000001.1"/>
</dbReference>
<evidence type="ECO:0000259" key="2">
    <source>
        <dbReference type="Pfam" id="PF10543"/>
    </source>
</evidence>
<organism evidence="3 4">
    <name type="scientific">Megamonas hypermegale</name>
    <dbReference type="NCBI Taxonomy" id="158847"/>
    <lineage>
        <taxon>Bacteria</taxon>
        <taxon>Bacillati</taxon>
        <taxon>Bacillota</taxon>
        <taxon>Negativicutes</taxon>
        <taxon>Selenomonadales</taxon>
        <taxon>Selenomonadaceae</taxon>
        <taxon>Megamonas</taxon>
    </lineage>
</organism>
<dbReference type="Pfam" id="PF10543">
    <property type="entry name" value="ORF6N"/>
    <property type="match status" value="1"/>
</dbReference>
<gene>
    <name evidence="3" type="ORF">NCTC10571_01318</name>
</gene>
<name>A0A378NS11_9FIRM</name>
<dbReference type="AlphaFoldDB" id="A0A378NS11"/>
<evidence type="ECO:0000313" key="3">
    <source>
        <dbReference type="EMBL" id="STY71162.1"/>
    </source>
</evidence>
<reference evidence="3 4" key="1">
    <citation type="submission" date="2018-06" db="EMBL/GenBank/DDBJ databases">
        <authorList>
            <consortium name="Pathogen Informatics"/>
            <person name="Doyle S."/>
        </authorList>
    </citation>
    <scope>NUCLEOTIDE SEQUENCE [LARGE SCALE GENOMIC DNA]</scope>
    <source>
        <strain evidence="3 4">NCTC10571</strain>
    </source>
</reference>
<dbReference type="InterPro" id="IPR018873">
    <property type="entry name" value="KilA-N_DNA-bd_domain"/>
</dbReference>
<dbReference type="EMBL" id="UGPP01000001">
    <property type="protein sequence ID" value="STY71162.1"/>
    <property type="molecule type" value="Genomic_DNA"/>
</dbReference>